<dbReference type="EMBL" id="QOUW02000175">
    <property type="protein sequence ID" value="RIW02532.1"/>
    <property type="molecule type" value="Genomic_DNA"/>
</dbReference>
<dbReference type="Proteomes" id="UP000253437">
    <property type="component" value="Unassembled WGS sequence"/>
</dbReference>
<evidence type="ECO:0000313" key="2">
    <source>
        <dbReference type="EMBL" id="RIW02532.1"/>
    </source>
</evidence>
<dbReference type="AlphaFoldDB" id="A0A8B3DCZ4"/>
<sequence length="95" mass="10018">MKHLMLAALLSSTFPVSVLADDVLGVPNVEPEDEGCLSVVCKNTIEPETVAKAGEFPDREGNETLSALGSVLFAAGEMGLAENLQTEDPELSTTR</sequence>
<reference evidence="2 3" key="1">
    <citation type="submission" date="2018-08" db="EMBL/GenBank/DDBJ databases">
        <title>Vibrio harveyi strains pathogenic to white snook Centropomus viridis Lockington (1877) and potential probiotic bacteria.</title>
        <authorList>
            <person name="Soto-Rodriguez S."/>
            <person name="Gomez-Gil B."/>
            <person name="Lozano-Olvera R."/>
        </authorList>
    </citation>
    <scope>NUCLEOTIDE SEQUENCE [LARGE SCALE GENOMIC DNA]</scope>
    <source>
        <strain evidence="2 3">CAIM 1508</strain>
    </source>
</reference>
<organism evidence="2 3">
    <name type="scientific">Vibrio harveyi</name>
    <name type="common">Beneckea harveyi</name>
    <dbReference type="NCBI Taxonomy" id="669"/>
    <lineage>
        <taxon>Bacteria</taxon>
        <taxon>Pseudomonadati</taxon>
        <taxon>Pseudomonadota</taxon>
        <taxon>Gammaproteobacteria</taxon>
        <taxon>Vibrionales</taxon>
        <taxon>Vibrionaceae</taxon>
        <taxon>Vibrio</taxon>
    </lineage>
</organism>
<accession>A0A8B3DCZ4</accession>
<keyword evidence="1" id="KW-0732">Signal</keyword>
<evidence type="ECO:0000313" key="3">
    <source>
        <dbReference type="Proteomes" id="UP000253437"/>
    </source>
</evidence>
<gene>
    <name evidence="2" type="ORF">DS957_025260</name>
</gene>
<protein>
    <submittedName>
        <fullName evidence="2">Uncharacterized protein</fullName>
    </submittedName>
</protein>
<name>A0A8B3DCZ4_VIBHA</name>
<dbReference type="RefSeq" id="WP_114093003.1">
    <property type="nucleotide sequence ID" value="NZ_CANMKW010000001.1"/>
</dbReference>
<feature type="chain" id="PRO_5032386405" evidence="1">
    <location>
        <begin position="21"/>
        <end position="95"/>
    </location>
</feature>
<comment type="caution">
    <text evidence="2">The sequence shown here is derived from an EMBL/GenBank/DDBJ whole genome shotgun (WGS) entry which is preliminary data.</text>
</comment>
<feature type="signal peptide" evidence="1">
    <location>
        <begin position="1"/>
        <end position="20"/>
    </location>
</feature>
<proteinExistence type="predicted"/>
<evidence type="ECO:0000256" key="1">
    <source>
        <dbReference type="SAM" id="SignalP"/>
    </source>
</evidence>